<dbReference type="Pfam" id="PF00011">
    <property type="entry name" value="HSP20"/>
    <property type="match status" value="1"/>
</dbReference>
<comment type="similarity">
    <text evidence="1 2">Belongs to the small heat shock protein (HSP20) family.</text>
</comment>
<evidence type="ECO:0000256" key="2">
    <source>
        <dbReference type="RuleBase" id="RU003616"/>
    </source>
</evidence>
<dbReference type="GO" id="GO:0005737">
    <property type="term" value="C:cytoplasm"/>
    <property type="evidence" value="ECO:0007669"/>
    <property type="project" value="TreeGrafter"/>
</dbReference>
<organism evidence="5 6">
    <name type="scientific">Allacma fusca</name>
    <dbReference type="NCBI Taxonomy" id="39272"/>
    <lineage>
        <taxon>Eukaryota</taxon>
        <taxon>Metazoa</taxon>
        <taxon>Ecdysozoa</taxon>
        <taxon>Arthropoda</taxon>
        <taxon>Hexapoda</taxon>
        <taxon>Collembola</taxon>
        <taxon>Symphypleona</taxon>
        <taxon>Sminthuridae</taxon>
        <taxon>Allacma</taxon>
    </lineage>
</organism>
<dbReference type="GO" id="GO:0009408">
    <property type="term" value="P:response to heat"/>
    <property type="evidence" value="ECO:0007669"/>
    <property type="project" value="TreeGrafter"/>
</dbReference>
<dbReference type="GO" id="GO:0005634">
    <property type="term" value="C:nucleus"/>
    <property type="evidence" value="ECO:0007669"/>
    <property type="project" value="TreeGrafter"/>
</dbReference>
<accession>A0A8J2P6X9</accession>
<dbReference type="InterPro" id="IPR002068">
    <property type="entry name" value="A-crystallin/Hsp20_dom"/>
</dbReference>
<keyword evidence="6" id="KW-1185">Reference proteome</keyword>
<dbReference type="AlphaFoldDB" id="A0A8J2P6X9"/>
<comment type="caution">
    <text evidence="5">The sequence shown here is derived from an EMBL/GenBank/DDBJ whole genome shotgun (WGS) entry which is preliminary data.</text>
</comment>
<proteinExistence type="inferred from homology"/>
<evidence type="ECO:0000313" key="5">
    <source>
        <dbReference type="EMBL" id="CAG7726666.1"/>
    </source>
</evidence>
<dbReference type="OrthoDB" id="1431247at2759"/>
<dbReference type="PANTHER" id="PTHR45640:SF26">
    <property type="entry name" value="RE23625P"/>
    <property type="match status" value="1"/>
</dbReference>
<gene>
    <name evidence="5" type="ORF">AFUS01_LOCUS15564</name>
</gene>
<dbReference type="PROSITE" id="PS01031">
    <property type="entry name" value="SHSP"/>
    <property type="match status" value="1"/>
</dbReference>
<feature type="non-terminal residue" evidence="5">
    <location>
        <position position="1"/>
    </location>
</feature>
<name>A0A8J2P6X9_9HEXA</name>
<evidence type="ECO:0000256" key="1">
    <source>
        <dbReference type="PROSITE-ProRule" id="PRU00285"/>
    </source>
</evidence>
<dbReference type="PANTHER" id="PTHR45640">
    <property type="entry name" value="HEAT SHOCK PROTEIN HSP-12.2-RELATED"/>
    <property type="match status" value="1"/>
</dbReference>
<sequence>MAFPTLWDNAETDDSNVQNQDMPTLQLDGNVGSTYIERKSHPGTTLIQPSQNKTKTKSKLKVVKRQVETVSSGGQTSLEDDLLGYKSEVVTEGEVSKFRLHVNVKTFKPENINLSVKDSVLTIEAKTEEKSEDGMSCAYRKVARRFTFPQNVDLTGVTSSLSDEGILKIDAPLSK</sequence>
<dbReference type="Proteomes" id="UP000708208">
    <property type="component" value="Unassembled WGS sequence"/>
</dbReference>
<evidence type="ECO:0000259" key="4">
    <source>
        <dbReference type="PROSITE" id="PS01031"/>
    </source>
</evidence>
<reference evidence="5" key="1">
    <citation type="submission" date="2021-06" db="EMBL/GenBank/DDBJ databases">
        <authorList>
            <person name="Hodson N. C."/>
            <person name="Mongue J. A."/>
            <person name="Jaron S. K."/>
        </authorList>
    </citation>
    <scope>NUCLEOTIDE SEQUENCE</scope>
</reference>
<protein>
    <recommendedName>
        <fullName evidence="4">SHSP domain-containing protein</fullName>
    </recommendedName>
</protein>
<dbReference type="CDD" id="cd06526">
    <property type="entry name" value="metazoan_ACD"/>
    <property type="match status" value="1"/>
</dbReference>
<dbReference type="GO" id="GO:0051082">
    <property type="term" value="F:unfolded protein binding"/>
    <property type="evidence" value="ECO:0007669"/>
    <property type="project" value="TreeGrafter"/>
</dbReference>
<dbReference type="GO" id="GO:0042026">
    <property type="term" value="P:protein refolding"/>
    <property type="evidence" value="ECO:0007669"/>
    <property type="project" value="TreeGrafter"/>
</dbReference>
<dbReference type="EMBL" id="CAJVCH010138588">
    <property type="protein sequence ID" value="CAG7726666.1"/>
    <property type="molecule type" value="Genomic_DNA"/>
</dbReference>
<feature type="domain" description="SHSP" evidence="4">
    <location>
        <begin position="80"/>
        <end position="175"/>
    </location>
</feature>
<evidence type="ECO:0000256" key="3">
    <source>
        <dbReference type="SAM" id="MobiDB-lite"/>
    </source>
</evidence>
<feature type="region of interest" description="Disordered" evidence="3">
    <location>
        <begin position="1"/>
        <end position="24"/>
    </location>
</feature>
<evidence type="ECO:0000313" key="6">
    <source>
        <dbReference type="Proteomes" id="UP000708208"/>
    </source>
</evidence>
<dbReference type="InterPro" id="IPR001436">
    <property type="entry name" value="Alpha-crystallin/sHSP_animal"/>
</dbReference>